<dbReference type="PANTHER" id="PTHR32385">
    <property type="entry name" value="MANNOSYL PHOSPHORYLINOSITOL CERAMIDE SYNTHASE"/>
    <property type="match status" value="1"/>
</dbReference>
<dbReference type="GO" id="GO:0051999">
    <property type="term" value="P:mannosyl-inositol phosphorylceramide biosynthetic process"/>
    <property type="evidence" value="ECO:0007669"/>
    <property type="project" value="TreeGrafter"/>
</dbReference>
<dbReference type="EMBL" id="VUMO01000008">
    <property type="protein sequence ID" value="MSS20123.1"/>
    <property type="molecule type" value="Genomic_DNA"/>
</dbReference>
<evidence type="ECO:0000313" key="3">
    <source>
        <dbReference type="Proteomes" id="UP000461754"/>
    </source>
</evidence>
<organism evidence="2 3">
    <name type="scientific">Pseudoramibacter porci</name>
    <dbReference type="NCBI Taxonomy" id="2606631"/>
    <lineage>
        <taxon>Bacteria</taxon>
        <taxon>Bacillati</taxon>
        <taxon>Bacillota</taxon>
        <taxon>Clostridia</taxon>
        <taxon>Eubacteriales</taxon>
        <taxon>Eubacteriaceae</taxon>
        <taxon>Pseudoramibacter</taxon>
    </lineage>
</organism>
<dbReference type="GO" id="GO:0016020">
    <property type="term" value="C:membrane"/>
    <property type="evidence" value="ECO:0007669"/>
    <property type="project" value="GOC"/>
</dbReference>
<name>A0A7X2TAU3_9FIRM</name>
<proteinExistence type="predicted"/>
<keyword evidence="3" id="KW-1185">Reference proteome</keyword>
<evidence type="ECO:0000256" key="1">
    <source>
        <dbReference type="ARBA" id="ARBA00022679"/>
    </source>
</evidence>
<protein>
    <submittedName>
        <fullName evidence="2">Glycosyl transferase</fullName>
    </submittedName>
</protein>
<dbReference type="InterPro" id="IPR029044">
    <property type="entry name" value="Nucleotide-diphossugar_trans"/>
</dbReference>
<dbReference type="InterPro" id="IPR007577">
    <property type="entry name" value="GlycoTrfase_DXD_sugar-bd_CS"/>
</dbReference>
<sequence length="260" mass="30259">MIPKIIHYCWFGGNPLSDMAKKCIASWEKYCPDYEIKEWNESNFDVNICNYSSEAYKSKKWAFVSDVARLYALVNFGGVYMDTDVEVIKPIDNLLQYEAVSGFESETQISTGLMASIPHQVLFEELLNDYADKHFIREDGSYDLTTNVTRITNVCNKYGFKQNNTFQMIKGFTLLPKDYLCPKDHETHKIHITNNTLVIHHFDGSWHSAEDVYYEQLKRKMPKYFPKSLESYLAKFISVVKYNGVKSGISQTLGWIKRKR</sequence>
<dbReference type="SUPFAM" id="SSF53448">
    <property type="entry name" value="Nucleotide-diphospho-sugar transferases"/>
    <property type="match status" value="1"/>
</dbReference>
<gene>
    <name evidence="2" type="ORF">FYJ52_06895</name>
</gene>
<comment type="caution">
    <text evidence="2">The sequence shown here is derived from an EMBL/GenBank/DDBJ whole genome shotgun (WGS) entry which is preliminary data.</text>
</comment>
<dbReference type="GO" id="GO:0000030">
    <property type="term" value="F:mannosyltransferase activity"/>
    <property type="evidence" value="ECO:0007669"/>
    <property type="project" value="TreeGrafter"/>
</dbReference>
<dbReference type="PANTHER" id="PTHR32385:SF15">
    <property type="entry name" value="INOSITOL PHOSPHOCERAMIDE MANNOSYLTRANSFERASE 1"/>
    <property type="match status" value="1"/>
</dbReference>
<keyword evidence="1 2" id="KW-0808">Transferase</keyword>
<evidence type="ECO:0000313" key="2">
    <source>
        <dbReference type="EMBL" id="MSS20123.1"/>
    </source>
</evidence>
<reference evidence="2 3" key="1">
    <citation type="submission" date="2019-08" db="EMBL/GenBank/DDBJ databases">
        <title>In-depth cultivation of the pig gut microbiome towards novel bacterial diversity and tailored functional studies.</title>
        <authorList>
            <person name="Wylensek D."/>
            <person name="Hitch T.C.A."/>
            <person name="Clavel T."/>
        </authorList>
    </citation>
    <scope>NUCLEOTIDE SEQUENCE [LARGE SCALE GENOMIC DNA]</scope>
    <source>
        <strain evidence="2 3">RF-744-FAT-4</strain>
    </source>
</reference>
<dbReference type="Pfam" id="PF04488">
    <property type="entry name" value="Gly_transf_sug"/>
    <property type="match status" value="1"/>
</dbReference>
<dbReference type="AlphaFoldDB" id="A0A7X2TAU3"/>
<dbReference type="InterPro" id="IPR051706">
    <property type="entry name" value="Glycosyltransferase_domain"/>
</dbReference>
<dbReference type="Proteomes" id="UP000461754">
    <property type="component" value="Unassembled WGS sequence"/>
</dbReference>
<accession>A0A7X2TAU3</accession>
<dbReference type="Gene3D" id="3.90.550.20">
    <property type="match status" value="1"/>
</dbReference>